<gene>
    <name evidence="1" type="ORF">SMTD_LOCUS21072</name>
</gene>
<name>A0A183Q386_9TREM</name>
<reference evidence="1 2" key="1">
    <citation type="submission" date="2018-11" db="EMBL/GenBank/DDBJ databases">
        <authorList>
            <consortium name="Pathogen Informatics"/>
        </authorList>
    </citation>
    <scope>NUCLEOTIDE SEQUENCE [LARGE SCALE GENOMIC DNA]</scope>
    <source>
        <strain>Denwood</strain>
        <strain evidence="2">Zambia</strain>
    </source>
</reference>
<evidence type="ECO:0000313" key="2">
    <source>
        <dbReference type="Proteomes" id="UP000269396"/>
    </source>
</evidence>
<keyword evidence="2" id="KW-1185">Reference proteome</keyword>
<sequence>MLESALDWGVTSAVEDEETKEVKSFPPIRLTVEASLGLVDISSRCSLELTDSLVILSESSLMLDLDKVKPRRRKTER</sequence>
<evidence type="ECO:0000313" key="1">
    <source>
        <dbReference type="EMBL" id="VDP84050.1"/>
    </source>
</evidence>
<dbReference type="AlphaFoldDB" id="A0A183Q386"/>
<dbReference type="Proteomes" id="UP000269396">
    <property type="component" value="Unassembled WGS sequence"/>
</dbReference>
<accession>A0A183Q386</accession>
<dbReference type="EMBL" id="UZAL01046181">
    <property type="protein sequence ID" value="VDP84050.1"/>
    <property type="molecule type" value="Genomic_DNA"/>
</dbReference>
<protein>
    <submittedName>
        <fullName evidence="1">Uncharacterized protein</fullName>
    </submittedName>
</protein>
<organism evidence="1 2">
    <name type="scientific">Schistosoma mattheei</name>
    <dbReference type="NCBI Taxonomy" id="31246"/>
    <lineage>
        <taxon>Eukaryota</taxon>
        <taxon>Metazoa</taxon>
        <taxon>Spiralia</taxon>
        <taxon>Lophotrochozoa</taxon>
        <taxon>Platyhelminthes</taxon>
        <taxon>Trematoda</taxon>
        <taxon>Digenea</taxon>
        <taxon>Strigeidida</taxon>
        <taxon>Schistosomatoidea</taxon>
        <taxon>Schistosomatidae</taxon>
        <taxon>Schistosoma</taxon>
    </lineage>
</organism>
<proteinExistence type="predicted"/>